<sequence length="167" mass="16818">MLMSTLAEPPGLVYEVKGLVFADAKLNAIGGGNLPKMVKSLVEQALQLGANGIVDIRTAVGGDAGCCVMTGTAVLIGHTPGTPYFGAQLLDATRGVQIGVVAAGGPAERHGLRPGDVATHAAGDALTDAAELIGIIRAANPGDQLALKVWRDGSTVSLTVVLGSRPD</sequence>
<dbReference type="SUPFAM" id="SSF117782">
    <property type="entry name" value="YbjQ-like"/>
    <property type="match status" value="1"/>
</dbReference>
<dbReference type="SMART" id="SM00228">
    <property type="entry name" value="PDZ"/>
    <property type="match status" value="1"/>
</dbReference>
<organism evidence="2 3">
    <name type="scientific">Dactylosporangium siamense</name>
    <dbReference type="NCBI Taxonomy" id="685454"/>
    <lineage>
        <taxon>Bacteria</taxon>
        <taxon>Bacillati</taxon>
        <taxon>Actinomycetota</taxon>
        <taxon>Actinomycetes</taxon>
        <taxon>Micromonosporales</taxon>
        <taxon>Micromonosporaceae</taxon>
        <taxon>Dactylosporangium</taxon>
    </lineage>
</organism>
<dbReference type="AlphaFoldDB" id="A0A919UAX9"/>
<dbReference type="EMBL" id="BONQ01000050">
    <property type="protein sequence ID" value="GIG45145.1"/>
    <property type="molecule type" value="Genomic_DNA"/>
</dbReference>
<accession>A0A919UAX9</accession>
<dbReference type="InterPro" id="IPR036034">
    <property type="entry name" value="PDZ_sf"/>
</dbReference>
<evidence type="ECO:0000313" key="2">
    <source>
        <dbReference type="EMBL" id="GIG45145.1"/>
    </source>
</evidence>
<evidence type="ECO:0000259" key="1">
    <source>
        <dbReference type="SMART" id="SM00228"/>
    </source>
</evidence>
<dbReference type="InterPro" id="IPR035439">
    <property type="entry name" value="UPF0145_dom_sf"/>
</dbReference>
<dbReference type="SUPFAM" id="SSF50156">
    <property type="entry name" value="PDZ domain-like"/>
    <property type="match status" value="1"/>
</dbReference>
<dbReference type="Pfam" id="PF13180">
    <property type="entry name" value="PDZ_2"/>
    <property type="match status" value="1"/>
</dbReference>
<gene>
    <name evidence="2" type="ORF">Dsi01nite_031860</name>
</gene>
<proteinExistence type="predicted"/>
<evidence type="ECO:0000313" key="3">
    <source>
        <dbReference type="Proteomes" id="UP000660611"/>
    </source>
</evidence>
<dbReference type="RefSeq" id="WP_203846954.1">
    <property type="nucleotide sequence ID" value="NZ_BAAAVW010000009.1"/>
</dbReference>
<name>A0A919UAX9_9ACTN</name>
<feature type="domain" description="PDZ" evidence="1">
    <location>
        <begin position="83"/>
        <end position="153"/>
    </location>
</feature>
<reference evidence="2" key="1">
    <citation type="submission" date="2021-01" db="EMBL/GenBank/DDBJ databases">
        <title>Whole genome shotgun sequence of Dactylosporangium siamense NBRC 106093.</title>
        <authorList>
            <person name="Komaki H."/>
            <person name="Tamura T."/>
        </authorList>
    </citation>
    <scope>NUCLEOTIDE SEQUENCE</scope>
    <source>
        <strain evidence="2">NBRC 106093</strain>
    </source>
</reference>
<comment type="caution">
    <text evidence="2">The sequence shown here is derived from an EMBL/GenBank/DDBJ whole genome shotgun (WGS) entry which is preliminary data.</text>
</comment>
<keyword evidence="3" id="KW-1185">Reference proteome</keyword>
<dbReference type="Gene3D" id="2.30.42.10">
    <property type="match status" value="1"/>
</dbReference>
<dbReference type="Proteomes" id="UP000660611">
    <property type="component" value="Unassembled WGS sequence"/>
</dbReference>
<protein>
    <recommendedName>
        <fullName evidence="1">PDZ domain-containing protein</fullName>
    </recommendedName>
</protein>
<dbReference type="InterPro" id="IPR001478">
    <property type="entry name" value="PDZ"/>
</dbReference>